<dbReference type="InterPro" id="IPR020843">
    <property type="entry name" value="ER"/>
</dbReference>
<dbReference type="Gene3D" id="3.40.50.720">
    <property type="entry name" value="NAD(P)-binding Rossmann-like Domain"/>
    <property type="match status" value="2"/>
</dbReference>
<dbReference type="SMR" id="G3XM49"/>
<gene>
    <name evidence="2" type="ORF">ASPNIDRAFT_43525</name>
</gene>
<sequence>MKFINQLRHWRTSHYEPYTSDIAQYAGPTGMRVRPWYRLGLTKSSLLLPPPYLVLKLNMEMLSLNISSYSKPSEYQVSKLPSPSLVDSKDVIVKVYAASINPIDVKRADGALKLAVKDPVSFPFKIGYDCAGVVQETGRDVKKFRIGDAVYIRLPEVSRGKIACTRYSLTQLLKQNTGSCSEFVRCSEEHIGLKPPSLSFEEAASIPLAAMTALQALRLYRGDLAGKTVFVPAGCSTPNEIHVLLNMLMTHIIDYTKSDPRDVIEHGTIDFLFDTVGSSMELLCLMRPGSSRIVSVSTLPSGNQLQDSPLMDLPHRPTIPFPFRMGLNMLDQVRKARAYRYKTEYSYMFLVSSGENLDELTRYVEVGRLKTVVGSVVDLQDIEAVRKACGTVYSGRGGLGKLVIRVHRPE</sequence>
<proteinExistence type="predicted"/>
<dbReference type="HOGENOM" id="CLU_026673_3_3_1"/>
<dbReference type="EMBL" id="ACJE01000001">
    <property type="protein sequence ID" value="EHA28162.1"/>
    <property type="molecule type" value="Genomic_DNA"/>
</dbReference>
<dbReference type="OrthoDB" id="191139at2759"/>
<evidence type="ECO:0000313" key="2">
    <source>
        <dbReference type="EMBL" id="EHA28162.1"/>
    </source>
</evidence>
<dbReference type="InterPro" id="IPR036291">
    <property type="entry name" value="NAD(P)-bd_dom_sf"/>
</dbReference>
<dbReference type="VEuPathDB" id="FungiDB:ASPNIDRAFT2_1080130"/>
<dbReference type="GO" id="GO:0016491">
    <property type="term" value="F:oxidoreductase activity"/>
    <property type="evidence" value="ECO:0007669"/>
    <property type="project" value="InterPro"/>
</dbReference>
<dbReference type="SMART" id="SM00829">
    <property type="entry name" value="PKS_ER"/>
    <property type="match status" value="1"/>
</dbReference>
<dbReference type="Pfam" id="PF08240">
    <property type="entry name" value="ADH_N"/>
    <property type="match status" value="1"/>
</dbReference>
<dbReference type="Gene3D" id="3.90.180.10">
    <property type="entry name" value="Medium-chain alcohol dehydrogenases, catalytic domain"/>
    <property type="match status" value="2"/>
</dbReference>
<reference evidence="2 3" key="1">
    <citation type="journal article" date="2011" name="Genome Res.">
        <title>Comparative genomics of citric-acid-producing Aspergillus niger ATCC 1015 versus enzyme-producing CBS 513.88.</title>
        <authorList>
            <person name="Andersen M.R."/>
            <person name="Salazar M.P."/>
            <person name="Schaap P.J."/>
            <person name="van de Vondervoort P.J."/>
            <person name="Culley D."/>
            <person name="Thykaer J."/>
            <person name="Frisvad J.C."/>
            <person name="Nielsen K.F."/>
            <person name="Albang R."/>
            <person name="Albermann K."/>
            <person name="Berka R.M."/>
            <person name="Braus G.H."/>
            <person name="Braus-Stromeyer S.A."/>
            <person name="Corrochano L.M."/>
            <person name="Dai Z."/>
            <person name="van Dijck P.W."/>
            <person name="Hofmann G."/>
            <person name="Lasure L.L."/>
            <person name="Magnuson J.K."/>
            <person name="Menke H."/>
            <person name="Meijer M."/>
            <person name="Meijer S.L."/>
            <person name="Nielsen J.B."/>
            <person name="Nielsen M.L."/>
            <person name="van Ooyen A.J."/>
            <person name="Pel H.J."/>
            <person name="Poulsen L."/>
            <person name="Samson R.A."/>
            <person name="Stam H."/>
            <person name="Tsang A."/>
            <person name="van den Brink J.M."/>
            <person name="Atkins A."/>
            <person name="Aerts A."/>
            <person name="Shapiro H."/>
            <person name="Pangilinan J."/>
            <person name="Salamov A."/>
            <person name="Lou Y."/>
            <person name="Lindquist E."/>
            <person name="Lucas S."/>
            <person name="Grimwood J."/>
            <person name="Grigoriev I.V."/>
            <person name="Kubicek C.P."/>
            <person name="Martinez D."/>
            <person name="van Peij N.N."/>
            <person name="Roubos J.A."/>
            <person name="Nielsen J."/>
            <person name="Baker S.E."/>
        </authorList>
    </citation>
    <scope>NUCLEOTIDE SEQUENCE [LARGE SCALE GENOMIC DNA]</scope>
    <source>
        <strain evidence="3">ATCC 1015 / CBS 113.46 / FGSC A1144 / LSHB Ac4 / NCTC 3858a / NRRL 328 / USDA 3528.7</strain>
    </source>
</reference>
<dbReference type="Proteomes" id="UP000009038">
    <property type="component" value="Unassembled WGS sequence"/>
</dbReference>
<dbReference type="PANTHER" id="PTHR11695:SF294">
    <property type="entry name" value="RETICULON-4-INTERACTING PROTEIN 1, MITOCHONDRIAL"/>
    <property type="match status" value="1"/>
</dbReference>
<name>G3XM49_ASPNA</name>
<feature type="domain" description="Enoyl reductase (ER)" evidence="1">
    <location>
        <begin position="70"/>
        <end position="404"/>
    </location>
</feature>
<dbReference type="Pfam" id="PF13602">
    <property type="entry name" value="ADH_zinc_N_2"/>
    <property type="match status" value="1"/>
</dbReference>
<dbReference type="PANTHER" id="PTHR11695">
    <property type="entry name" value="ALCOHOL DEHYDROGENASE RELATED"/>
    <property type="match status" value="1"/>
</dbReference>
<dbReference type="InterPro" id="IPR050700">
    <property type="entry name" value="YIM1/Zinc_Alcohol_DH_Fams"/>
</dbReference>
<accession>G3XM49</accession>
<evidence type="ECO:0000259" key="1">
    <source>
        <dbReference type="SMART" id="SM00829"/>
    </source>
</evidence>
<comment type="caution">
    <text evidence="2">The sequence shown here is derived from an EMBL/GenBank/DDBJ whole genome shotgun (WGS) entry which is preliminary data.</text>
</comment>
<evidence type="ECO:0000313" key="3">
    <source>
        <dbReference type="Proteomes" id="UP000009038"/>
    </source>
</evidence>
<dbReference type="AlphaFoldDB" id="G3XM49"/>
<dbReference type="InterPro" id="IPR011032">
    <property type="entry name" value="GroES-like_sf"/>
</dbReference>
<dbReference type="STRING" id="380704.G3XM49"/>
<dbReference type="SUPFAM" id="SSF51735">
    <property type="entry name" value="NAD(P)-binding Rossmann-fold domains"/>
    <property type="match status" value="1"/>
</dbReference>
<dbReference type="CDD" id="cd05289">
    <property type="entry name" value="MDR_like_2"/>
    <property type="match status" value="1"/>
</dbReference>
<dbReference type="SUPFAM" id="SSF50129">
    <property type="entry name" value="GroES-like"/>
    <property type="match status" value="1"/>
</dbReference>
<protein>
    <recommendedName>
        <fullName evidence="1">Enoyl reductase (ER) domain-containing protein</fullName>
    </recommendedName>
</protein>
<dbReference type="InterPro" id="IPR013154">
    <property type="entry name" value="ADH-like_N"/>
</dbReference>
<organism evidence="2 3">
    <name type="scientific">Aspergillus niger (strain ATCC 1015 / CBS 113.46 / FGSC A1144 / LSHB Ac4 / NCTC 3858a / NRRL 328 / USDA 3528.7)</name>
    <dbReference type="NCBI Taxonomy" id="380704"/>
    <lineage>
        <taxon>Eukaryota</taxon>
        <taxon>Fungi</taxon>
        <taxon>Dikarya</taxon>
        <taxon>Ascomycota</taxon>
        <taxon>Pezizomycotina</taxon>
        <taxon>Eurotiomycetes</taxon>
        <taxon>Eurotiomycetidae</taxon>
        <taxon>Eurotiales</taxon>
        <taxon>Aspergillaceae</taxon>
        <taxon>Aspergillus</taxon>
        <taxon>Aspergillus subgen. Circumdati</taxon>
    </lineage>
</organism>